<evidence type="ECO:0008006" key="4">
    <source>
        <dbReference type="Google" id="ProtNLM"/>
    </source>
</evidence>
<organism evidence="2 3">
    <name type="scientific">Youngiibacter fragilis 232.1</name>
    <dbReference type="NCBI Taxonomy" id="994573"/>
    <lineage>
        <taxon>Bacteria</taxon>
        <taxon>Bacillati</taxon>
        <taxon>Bacillota</taxon>
        <taxon>Clostridia</taxon>
        <taxon>Eubacteriales</taxon>
        <taxon>Clostridiaceae</taxon>
        <taxon>Youngiibacter</taxon>
    </lineage>
</organism>
<proteinExistence type="predicted"/>
<dbReference type="EMBL" id="AXUN02000186">
    <property type="protein sequence ID" value="ETA80191.1"/>
    <property type="molecule type" value="Genomic_DNA"/>
</dbReference>
<comment type="caution">
    <text evidence="2">The sequence shown here is derived from an EMBL/GenBank/DDBJ whole genome shotgun (WGS) entry which is preliminary data.</text>
</comment>
<sequence length="74" mass="8519">MSDRDMSKFKRHMVRCPHCGKDVLDHMTECPFCHGELEGYSYKPLDPGKIRRIRMILAVTILALAAIIFISKNL</sequence>
<dbReference type="AlphaFoldDB" id="V7I4H4"/>
<protein>
    <recommendedName>
        <fullName evidence="4">Zinc-ribbon domain-containing protein</fullName>
    </recommendedName>
</protein>
<dbReference type="STRING" id="994573.T472_0213220"/>
<gene>
    <name evidence="2" type="ORF">T472_0213220</name>
</gene>
<accession>V7I4H4</accession>
<keyword evidence="1" id="KW-0472">Membrane</keyword>
<reference evidence="2 3" key="1">
    <citation type="journal article" date="2014" name="Genome Announc.">
        <title>Genome Sequence of Youngiibacter fragilis, the Type Strain of the Genus Youngiibacter.</title>
        <authorList>
            <person name="Wawrik C.B."/>
            <person name="Callaghan A.V."/>
            <person name="Stamps B.W."/>
            <person name="Wawrik B."/>
        </authorList>
    </citation>
    <scope>NUCLEOTIDE SEQUENCE [LARGE SCALE GENOMIC DNA]</scope>
    <source>
        <strain evidence="2 3">232.1</strain>
    </source>
</reference>
<dbReference type="Proteomes" id="UP000017747">
    <property type="component" value="Unassembled WGS sequence"/>
</dbReference>
<evidence type="ECO:0000256" key="1">
    <source>
        <dbReference type="SAM" id="Phobius"/>
    </source>
</evidence>
<keyword evidence="1" id="KW-0812">Transmembrane</keyword>
<feature type="transmembrane region" description="Helical" evidence="1">
    <location>
        <begin position="53"/>
        <end position="71"/>
    </location>
</feature>
<evidence type="ECO:0000313" key="3">
    <source>
        <dbReference type="Proteomes" id="UP000017747"/>
    </source>
</evidence>
<keyword evidence="1" id="KW-1133">Transmembrane helix</keyword>
<keyword evidence="3" id="KW-1185">Reference proteome</keyword>
<evidence type="ECO:0000313" key="2">
    <source>
        <dbReference type="EMBL" id="ETA80191.1"/>
    </source>
</evidence>
<name>V7I4H4_9CLOT</name>
<dbReference type="eggNOG" id="ENOG502ZUFB">
    <property type="taxonomic scope" value="Bacteria"/>
</dbReference>